<comment type="function">
    <text evidence="3">Involved in the biogenesis of TorA. Acts on TorA before the insertion of the molybdenum cofactor and, as a result, probably favors a conformation of the apoenzyme that is competent for acquiring the cofactor.</text>
</comment>
<dbReference type="RefSeq" id="WP_249699038.1">
    <property type="nucleotide sequence ID" value="NZ_JAMFLX010000009.1"/>
</dbReference>
<dbReference type="PANTHER" id="PTHR34227">
    <property type="entry name" value="CHAPERONE PROTEIN YCDY"/>
    <property type="match status" value="1"/>
</dbReference>
<comment type="caution">
    <text evidence="4">The sequence shown here is derived from an EMBL/GenBank/DDBJ whole genome shotgun (WGS) entry which is preliminary data.</text>
</comment>
<evidence type="ECO:0000313" key="4">
    <source>
        <dbReference type="EMBL" id="MCL6269921.1"/>
    </source>
</evidence>
<protein>
    <recommendedName>
        <fullName evidence="3">Chaperone protein TorD</fullName>
    </recommendedName>
</protein>
<evidence type="ECO:0000256" key="2">
    <source>
        <dbReference type="ARBA" id="ARBA00023186"/>
    </source>
</evidence>
<keyword evidence="2 3" id="KW-0143">Chaperone</keyword>
<accession>A0ABT0PFX9</accession>
<dbReference type="InterPro" id="IPR023069">
    <property type="entry name" value="Chaperone_TorD"/>
</dbReference>
<proteinExistence type="inferred from homology"/>
<organism evidence="4 5">
    <name type="scientific">Parendozoicomonas callyspongiae</name>
    <dbReference type="NCBI Taxonomy" id="2942213"/>
    <lineage>
        <taxon>Bacteria</taxon>
        <taxon>Pseudomonadati</taxon>
        <taxon>Pseudomonadota</taxon>
        <taxon>Gammaproteobacteria</taxon>
        <taxon>Oceanospirillales</taxon>
        <taxon>Endozoicomonadaceae</taxon>
        <taxon>Parendozoicomonas</taxon>
    </lineage>
</organism>
<gene>
    <name evidence="3 4" type="primary">torD</name>
    <name evidence="4" type="ORF">M3P05_08220</name>
</gene>
<evidence type="ECO:0000256" key="1">
    <source>
        <dbReference type="ARBA" id="ARBA00022490"/>
    </source>
</evidence>
<sequence length="202" mass="22677">MSDITSQNRAQMYWWLSSLVAMEFDEQQLEALFSDKMNQFMGSLAQEPELKQSAEKLMGAVSKLRLREDLQLELAADYAGLFLGAGRSGVQPYASVYLSEDGLMMQEPHHNMVALLKKHGFAQTKEYKEPADHLAVILDFMGNLAVQGASAEEQLNCLDTCLLSWLDDWSQGVEKCDSFGFYAAVSDLIVDFCRADRKQLNS</sequence>
<dbReference type="NCBIfam" id="NF003442">
    <property type="entry name" value="PRK04976.1"/>
    <property type="match status" value="1"/>
</dbReference>
<dbReference type="InterPro" id="IPR020945">
    <property type="entry name" value="DMSO/NO3_reduct_chaperone"/>
</dbReference>
<dbReference type="Gene3D" id="1.20.1280.20">
    <property type="entry name" value="HscB, C-terminal domain"/>
    <property type="match status" value="1"/>
</dbReference>
<dbReference type="InterPro" id="IPR036411">
    <property type="entry name" value="TorD-like_sf"/>
</dbReference>
<comment type="similarity">
    <text evidence="3">Belongs to the TorD/DmsD family. TorD subfamily.</text>
</comment>
<dbReference type="Proteomes" id="UP001203338">
    <property type="component" value="Unassembled WGS sequence"/>
</dbReference>
<keyword evidence="1 3" id="KW-0963">Cytoplasm</keyword>
<dbReference type="Pfam" id="PF02613">
    <property type="entry name" value="Nitrate_red_del"/>
    <property type="match status" value="1"/>
</dbReference>
<dbReference type="EMBL" id="JAMFLX010000009">
    <property type="protein sequence ID" value="MCL6269921.1"/>
    <property type="molecule type" value="Genomic_DNA"/>
</dbReference>
<name>A0ABT0PFX9_9GAMM</name>
<dbReference type="HAMAP" id="MF_01150">
    <property type="entry name" value="TorD"/>
    <property type="match status" value="1"/>
</dbReference>
<evidence type="ECO:0000256" key="3">
    <source>
        <dbReference type="HAMAP-Rule" id="MF_01150"/>
    </source>
</evidence>
<keyword evidence="5" id="KW-1185">Reference proteome</keyword>
<dbReference type="PANTHER" id="PTHR34227:SF11">
    <property type="entry name" value="CHAPERONE PROTEIN TORD"/>
    <property type="match status" value="1"/>
</dbReference>
<comment type="subcellular location">
    <subcellularLocation>
        <location evidence="3">Cytoplasm</location>
    </subcellularLocation>
</comment>
<evidence type="ECO:0000313" key="5">
    <source>
        <dbReference type="Proteomes" id="UP001203338"/>
    </source>
</evidence>
<dbReference type="InterPro" id="IPR050289">
    <property type="entry name" value="TorD/DmsD_chaperones"/>
</dbReference>
<dbReference type="SUPFAM" id="SSF89155">
    <property type="entry name" value="TorD-like"/>
    <property type="match status" value="1"/>
</dbReference>
<dbReference type="InterPro" id="IPR036386">
    <property type="entry name" value="HscB_C_sf"/>
</dbReference>
<dbReference type="Gene3D" id="1.20.120.1820">
    <property type="match status" value="1"/>
</dbReference>
<reference evidence="4 5" key="1">
    <citation type="submission" date="2022-05" db="EMBL/GenBank/DDBJ databases">
        <authorList>
            <person name="Park J.-S."/>
        </authorList>
    </citation>
    <scope>NUCLEOTIDE SEQUENCE [LARGE SCALE GENOMIC DNA]</scope>
    <source>
        <strain evidence="4 5">2012CJ34-2</strain>
    </source>
</reference>